<dbReference type="EMBL" id="BMOU01000007">
    <property type="protein sequence ID" value="GGO03397.1"/>
    <property type="molecule type" value="Genomic_DNA"/>
</dbReference>
<reference evidence="5" key="2">
    <citation type="submission" date="2020-09" db="EMBL/GenBank/DDBJ databases">
        <authorList>
            <person name="Sun Q."/>
            <person name="Ohkuma M."/>
        </authorList>
    </citation>
    <scope>NUCLEOTIDE SEQUENCE</scope>
    <source>
        <strain evidence="5">JCM 17820</strain>
    </source>
</reference>
<keyword evidence="1" id="KW-0732">Signal</keyword>
<keyword evidence="6" id="KW-1185">Reference proteome</keyword>
<protein>
    <recommendedName>
        <fullName evidence="4">PGF-CTERM archaeal protein-sorting signal domain-containing protein</fullName>
    </recommendedName>
</protein>
<dbReference type="AlphaFoldDB" id="A0A830GUT1"/>
<evidence type="ECO:0000256" key="3">
    <source>
        <dbReference type="SAM" id="Phobius"/>
    </source>
</evidence>
<accession>A0A830GUT1</accession>
<keyword evidence="3" id="KW-0472">Membrane</keyword>
<proteinExistence type="predicted"/>
<feature type="domain" description="PGF-CTERM archaeal protein-sorting signal" evidence="4">
    <location>
        <begin position="614"/>
        <end position="634"/>
    </location>
</feature>
<evidence type="ECO:0000313" key="6">
    <source>
        <dbReference type="Proteomes" id="UP000605784"/>
    </source>
</evidence>
<dbReference type="Pfam" id="PF18204">
    <property type="entry name" value="PGF-CTERM"/>
    <property type="match status" value="1"/>
</dbReference>
<keyword evidence="3" id="KW-1133">Transmembrane helix</keyword>
<sequence>MPSTRSSLTAERLLVLGVSVLLVTTLFAGPAYAQSDERSAPSVDTSRYGTRCVQPSVMETPTARRGATPPASVPVVNETDDRRVPLGDVAAVPLSVPAGANVSVSVGADRTDSTALAIRDDGDGQVVLVVNTYLAAHAGTDAGTYRVRGNDTVTVTNWSRAPLQPGDYAVRATQTGTAVAERSLRVTTPEIGGITVQRAAPQVFESATVADVRAANRSGLLRSGTESHSIPTVTEGETAVLRIDAPSIVGAVAAANGTTTDRVLSLRADDIELEIFGPCGGILLRESATERGSVRALVDAGNGTLYLLLDTARLEGVLAAEQTLDLEIEETSVIANRDVEAEQSFEVADASLSVDGVRAETVDVQAGNWTTISGRTAIMPGSRFGISLVSRQDPTVSRRATATVHANGTFQTTLDTRSLSSPGLYDLTVFHRQYRSGAGDPPSIWWDAHPGYRGETTTTVYLDDVSLPKGGFLVAYEYDETRDAFHPVGTATEMDDFELPRTVDDHVLVVAHRDGDDDGRFDGPVTDPAYRLSGHPVQAWTATVESVSTPVPNVSFAGPESAVDGRSTSTATVTESPTAVTRTPNTPTAAVRTTDSSTGAVTTGDRQTGATGVGFGPVVTLLALVVAALLARRR</sequence>
<evidence type="ECO:0000256" key="1">
    <source>
        <dbReference type="ARBA" id="ARBA00022729"/>
    </source>
</evidence>
<comment type="caution">
    <text evidence="5">The sequence shown here is derived from an EMBL/GenBank/DDBJ whole genome shotgun (WGS) entry which is preliminary data.</text>
</comment>
<dbReference type="Proteomes" id="UP000605784">
    <property type="component" value="Unassembled WGS sequence"/>
</dbReference>
<feature type="region of interest" description="Disordered" evidence="2">
    <location>
        <begin position="559"/>
        <end position="605"/>
    </location>
</feature>
<dbReference type="RefSeq" id="WP_229783186.1">
    <property type="nucleotide sequence ID" value="NZ_BMOU01000007.1"/>
</dbReference>
<feature type="transmembrane region" description="Helical" evidence="3">
    <location>
        <begin position="612"/>
        <end position="631"/>
    </location>
</feature>
<gene>
    <name evidence="5" type="ORF">GCM10009030_38980</name>
</gene>
<name>A0A830GUT1_9EURY</name>
<keyword evidence="3" id="KW-0812">Transmembrane</keyword>
<evidence type="ECO:0000259" key="4">
    <source>
        <dbReference type="Pfam" id="PF18204"/>
    </source>
</evidence>
<feature type="compositionally biased region" description="Polar residues" evidence="2">
    <location>
        <begin position="566"/>
        <end position="605"/>
    </location>
</feature>
<evidence type="ECO:0000313" key="5">
    <source>
        <dbReference type="EMBL" id="GGO03397.1"/>
    </source>
</evidence>
<organism evidence="5 6">
    <name type="scientific">Haloarcula pellucida</name>
    <dbReference type="NCBI Taxonomy" id="1427151"/>
    <lineage>
        <taxon>Archaea</taxon>
        <taxon>Methanobacteriati</taxon>
        <taxon>Methanobacteriota</taxon>
        <taxon>Stenosarchaea group</taxon>
        <taxon>Halobacteria</taxon>
        <taxon>Halobacteriales</taxon>
        <taxon>Haloarculaceae</taxon>
        <taxon>Haloarcula</taxon>
    </lineage>
</organism>
<dbReference type="InterPro" id="IPR026371">
    <property type="entry name" value="PGF_CTERM"/>
</dbReference>
<evidence type="ECO:0000256" key="2">
    <source>
        <dbReference type="SAM" id="MobiDB-lite"/>
    </source>
</evidence>
<reference evidence="5" key="1">
    <citation type="journal article" date="2014" name="Int. J. Syst. Evol. Microbiol.">
        <title>Complete genome sequence of Corynebacterium casei LMG S-19264T (=DSM 44701T), isolated from a smear-ripened cheese.</title>
        <authorList>
            <consortium name="US DOE Joint Genome Institute (JGI-PGF)"/>
            <person name="Walter F."/>
            <person name="Albersmeier A."/>
            <person name="Kalinowski J."/>
            <person name="Ruckert C."/>
        </authorList>
    </citation>
    <scope>NUCLEOTIDE SEQUENCE</scope>
    <source>
        <strain evidence="5">JCM 17820</strain>
    </source>
</reference>